<evidence type="ECO:0000313" key="3">
    <source>
        <dbReference type="EMBL" id="KAK4540362.1"/>
    </source>
</evidence>
<feature type="domain" description="Mtf2-like C-terminal" evidence="2">
    <location>
        <begin position="261"/>
        <end position="450"/>
    </location>
</feature>
<dbReference type="PANTHER" id="PTHR39468">
    <property type="entry name" value="CHROMOSOME 7, WHOLE GENOME SHOTGUN SEQUENCE"/>
    <property type="match status" value="1"/>
</dbReference>
<gene>
    <name evidence="3" type="ORF">LTR36_009319</name>
</gene>
<dbReference type="AlphaFoldDB" id="A0AAV9J5P2"/>
<feature type="region of interest" description="Disordered" evidence="1">
    <location>
        <begin position="481"/>
        <end position="504"/>
    </location>
</feature>
<feature type="compositionally biased region" description="Basic and acidic residues" evidence="1">
    <location>
        <begin position="105"/>
        <end position="121"/>
    </location>
</feature>
<sequence>MLAKGACAKAVRHCDNALPKALLLPFLYCTTTIQQRTYTKVSRGITSSRSYEEPHTPRPQRRTQRFPPGADSFETTAQHQRNRKEATRNTGWRQFDLGRNTEAAGKGREKDEERAWTSRESSARVSDHVPFEKVEHERAVEVDLEGSTITPSEKKAFEKLFSMKKVAASPTLRQHEKDGEVASKKRKPERELGLDAILDAAVANVTSRERPTPQFPAALRPMAEEARDRQKSSRTTTQADRNEADKETAIKLDLVRVTSLLDKAPTDLALWSSLVKHVLDRLVATGIDPPTTPKQQAAVEAWQQTKLEIEAQTNPSVEASRKRISSDLPVLTANLPIHLLHFMQVTQSTFPSSLLSLNLLPALKKLGPSAFALGATTHLYNAHMRALYAKYGPHSLHAIAETLREMDREVYDFDEETLAIILLAIKDARRFPRGHGGPALQVVWQSEGASRGVKGMLKWRHVVEEKRQEVALRKAREAEAMKDAGLDAGEEDEEEEGRRALASG</sequence>
<dbReference type="GO" id="GO:0005739">
    <property type="term" value="C:mitochondrion"/>
    <property type="evidence" value="ECO:0007669"/>
    <property type="project" value="InterPro"/>
</dbReference>
<reference evidence="3 4" key="1">
    <citation type="submission" date="2021-11" db="EMBL/GenBank/DDBJ databases">
        <title>Black yeast isolated from Biological Soil Crust.</title>
        <authorList>
            <person name="Kurbessoian T."/>
        </authorList>
    </citation>
    <scope>NUCLEOTIDE SEQUENCE [LARGE SCALE GENOMIC DNA]</scope>
    <source>
        <strain evidence="3 4">CCFEE 5522</strain>
    </source>
</reference>
<dbReference type="EMBL" id="JAVFHQ010000069">
    <property type="protein sequence ID" value="KAK4540362.1"/>
    <property type="molecule type" value="Genomic_DNA"/>
</dbReference>
<protein>
    <recommendedName>
        <fullName evidence="2">Mtf2-like C-terminal domain-containing protein</fullName>
    </recommendedName>
</protein>
<evidence type="ECO:0000256" key="1">
    <source>
        <dbReference type="SAM" id="MobiDB-lite"/>
    </source>
</evidence>
<comment type="caution">
    <text evidence="3">The sequence shown here is derived from an EMBL/GenBank/DDBJ whole genome shotgun (WGS) entry which is preliminary data.</text>
</comment>
<dbReference type="InterPro" id="IPR043837">
    <property type="entry name" value="Mtf2-like_C"/>
</dbReference>
<feature type="compositionally biased region" description="Basic and acidic residues" evidence="1">
    <location>
        <begin position="222"/>
        <end position="231"/>
    </location>
</feature>
<feature type="region of interest" description="Disordered" evidence="1">
    <location>
        <begin position="39"/>
        <end position="121"/>
    </location>
</feature>
<dbReference type="PANTHER" id="PTHR39468:SF1">
    <property type="entry name" value="MTF2-LIKE C-TERMINAL DOMAIN-CONTAINING PROTEIN"/>
    <property type="match status" value="1"/>
</dbReference>
<feature type="region of interest" description="Disordered" evidence="1">
    <location>
        <begin position="206"/>
        <end position="244"/>
    </location>
</feature>
<proteinExistence type="predicted"/>
<dbReference type="Pfam" id="PF19189">
    <property type="entry name" value="Mtf2"/>
    <property type="match status" value="1"/>
</dbReference>
<keyword evidence="4" id="KW-1185">Reference proteome</keyword>
<organism evidence="3 4">
    <name type="scientific">Oleoguttula mirabilis</name>
    <dbReference type="NCBI Taxonomy" id="1507867"/>
    <lineage>
        <taxon>Eukaryota</taxon>
        <taxon>Fungi</taxon>
        <taxon>Dikarya</taxon>
        <taxon>Ascomycota</taxon>
        <taxon>Pezizomycotina</taxon>
        <taxon>Dothideomycetes</taxon>
        <taxon>Dothideomycetidae</taxon>
        <taxon>Mycosphaerellales</taxon>
        <taxon>Teratosphaeriaceae</taxon>
        <taxon>Oleoguttula</taxon>
    </lineage>
</organism>
<name>A0AAV9J5P2_9PEZI</name>
<evidence type="ECO:0000259" key="2">
    <source>
        <dbReference type="Pfam" id="PF19189"/>
    </source>
</evidence>
<accession>A0AAV9J5P2</accession>
<evidence type="ECO:0000313" key="4">
    <source>
        <dbReference type="Proteomes" id="UP001324427"/>
    </source>
</evidence>
<dbReference type="InterPro" id="IPR040009">
    <property type="entry name" value="Mtf2/C5D6.12-like"/>
</dbReference>
<feature type="compositionally biased region" description="Polar residues" evidence="1">
    <location>
        <begin position="39"/>
        <end position="49"/>
    </location>
</feature>
<dbReference type="Proteomes" id="UP001324427">
    <property type="component" value="Unassembled WGS sequence"/>
</dbReference>